<proteinExistence type="predicted"/>
<reference evidence="1 2" key="1">
    <citation type="submission" date="2021-06" db="EMBL/GenBank/DDBJ databases">
        <title>Bradyrhizobium sp. S2-11-4 Genome sequencing.</title>
        <authorList>
            <person name="Jin L."/>
        </authorList>
    </citation>
    <scope>NUCLEOTIDE SEQUENCE [LARGE SCALE GENOMIC DNA]</scope>
    <source>
        <strain evidence="1 2">S2-11-4</strain>
    </source>
</reference>
<organism evidence="1 2">
    <name type="scientific">Bradyrhizobium sediminis</name>
    <dbReference type="NCBI Taxonomy" id="2840469"/>
    <lineage>
        <taxon>Bacteria</taxon>
        <taxon>Pseudomonadati</taxon>
        <taxon>Pseudomonadota</taxon>
        <taxon>Alphaproteobacteria</taxon>
        <taxon>Hyphomicrobiales</taxon>
        <taxon>Nitrobacteraceae</taxon>
        <taxon>Bradyrhizobium</taxon>
    </lineage>
</organism>
<name>A0A975NYG1_9BRAD</name>
<dbReference type="AlphaFoldDB" id="A0A975NYG1"/>
<evidence type="ECO:0000313" key="1">
    <source>
        <dbReference type="EMBL" id="QWG23290.1"/>
    </source>
</evidence>
<dbReference type="EMBL" id="CP076136">
    <property type="protein sequence ID" value="QWG23290.1"/>
    <property type="molecule type" value="Genomic_DNA"/>
</dbReference>
<protein>
    <submittedName>
        <fullName evidence="1">Uncharacterized protein</fullName>
    </submittedName>
</protein>
<sequence length="57" mass="6679">MESIRKRVETAPSNLERFVSEQNIERYRKLLGESKDETQRLTIAKLLADEVAKLRSM</sequence>
<dbReference type="Proteomes" id="UP000676951">
    <property type="component" value="Chromosome"/>
</dbReference>
<evidence type="ECO:0000313" key="2">
    <source>
        <dbReference type="Proteomes" id="UP000676951"/>
    </source>
</evidence>
<keyword evidence="2" id="KW-1185">Reference proteome</keyword>
<accession>A0A975NYG1</accession>
<gene>
    <name evidence="1" type="ORF">KMZ93_25735</name>
</gene>
<dbReference type="RefSeq" id="WP_215604045.1">
    <property type="nucleotide sequence ID" value="NZ_CP076136.1"/>
</dbReference>